<dbReference type="EMBL" id="KN831956">
    <property type="protein sequence ID" value="KIO08920.1"/>
    <property type="molecule type" value="Genomic_DNA"/>
</dbReference>
<dbReference type="AlphaFoldDB" id="A0A0C3P6J1"/>
<keyword evidence="2" id="KW-1185">Reference proteome</keyword>
<gene>
    <name evidence="1" type="ORF">M404DRAFT_22731</name>
</gene>
<dbReference type="Proteomes" id="UP000054217">
    <property type="component" value="Unassembled WGS sequence"/>
</dbReference>
<evidence type="ECO:0000313" key="1">
    <source>
        <dbReference type="EMBL" id="KIO08920.1"/>
    </source>
</evidence>
<protein>
    <submittedName>
        <fullName evidence="1">Uncharacterized protein</fullName>
    </submittedName>
</protein>
<evidence type="ECO:0000313" key="2">
    <source>
        <dbReference type="Proteomes" id="UP000054217"/>
    </source>
</evidence>
<dbReference type="HOGENOM" id="CLU_1133967_0_0_1"/>
<reference evidence="2" key="2">
    <citation type="submission" date="2015-01" db="EMBL/GenBank/DDBJ databases">
        <title>Evolutionary Origins and Diversification of the Mycorrhizal Mutualists.</title>
        <authorList>
            <consortium name="DOE Joint Genome Institute"/>
            <consortium name="Mycorrhizal Genomics Consortium"/>
            <person name="Kohler A."/>
            <person name="Kuo A."/>
            <person name="Nagy L.G."/>
            <person name="Floudas D."/>
            <person name="Copeland A."/>
            <person name="Barry K.W."/>
            <person name="Cichocki N."/>
            <person name="Veneault-Fourrey C."/>
            <person name="LaButti K."/>
            <person name="Lindquist E.A."/>
            <person name="Lipzen A."/>
            <person name="Lundell T."/>
            <person name="Morin E."/>
            <person name="Murat C."/>
            <person name="Riley R."/>
            <person name="Ohm R."/>
            <person name="Sun H."/>
            <person name="Tunlid A."/>
            <person name="Henrissat B."/>
            <person name="Grigoriev I.V."/>
            <person name="Hibbett D.S."/>
            <person name="Martin F."/>
        </authorList>
    </citation>
    <scope>NUCLEOTIDE SEQUENCE [LARGE SCALE GENOMIC DNA]</scope>
    <source>
        <strain evidence="2">Marx 270</strain>
    </source>
</reference>
<sequence length="245" mass="27544">MSLSIQWPLEVNIPEPVGMDKFTTTLRNRSLSKDEVKLWVVVELLKLRKYLDSYGLGTSDCFHHLGGENSSCLENARESTLLRHLLANSSSSGLPKSDKVEEIKKKLLDMLGELSLPCKCLPWSTLEQELEKNGYALVNWPTGVHKRRNKGIHDLSAVDVNKLYDAITCTDETRCLHIRRRTSALTVVPVQPIECTRPVASCSKRPTEAQDLHGHSSKRIKFKDMTSKVMQQNLSELWGDGMTGA</sequence>
<dbReference type="InParanoid" id="A0A0C3P6J1"/>
<dbReference type="OrthoDB" id="2688041at2759"/>
<reference evidence="1 2" key="1">
    <citation type="submission" date="2014-04" db="EMBL/GenBank/DDBJ databases">
        <authorList>
            <consortium name="DOE Joint Genome Institute"/>
            <person name="Kuo A."/>
            <person name="Kohler A."/>
            <person name="Costa M.D."/>
            <person name="Nagy L.G."/>
            <person name="Floudas D."/>
            <person name="Copeland A."/>
            <person name="Barry K.W."/>
            <person name="Cichocki N."/>
            <person name="Veneault-Fourrey C."/>
            <person name="LaButti K."/>
            <person name="Lindquist E.A."/>
            <person name="Lipzen A."/>
            <person name="Lundell T."/>
            <person name="Morin E."/>
            <person name="Murat C."/>
            <person name="Sun H."/>
            <person name="Tunlid A."/>
            <person name="Henrissat B."/>
            <person name="Grigoriev I.V."/>
            <person name="Hibbett D.S."/>
            <person name="Martin F."/>
            <person name="Nordberg H.P."/>
            <person name="Cantor M.N."/>
            <person name="Hua S.X."/>
        </authorList>
    </citation>
    <scope>NUCLEOTIDE SEQUENCE [LARGE SCALE GENOMIC DNA]</scope>
    <source>
        <strain evidence="1 2">Marx 270</strain>
    </source>
</reference>
<accession>A0A0C3P6J1</accession>
<proteinExistence type="predicted"/>
<name>A0A0C3P6J1_PISTI</name>
<organism evidence="1 2">
    <name type="scientific">Pisolithus tinctorius Marx 270</name>
    <dbReference type="NCBI Taxonomy" id="870435"/>
    <lineage>
        <taxon>Eukaryota</taxon>
        <taxon>Fungi</taxon>
        <taxon>Dikarya</taxon>
        <taxon>Basidiomycota</taxon>
        <taxon>Agaricomycotina</taxon>
        <taxon>Agaricomycetes</taxon>
        <taxon>Agaricomycetidae</taxon>
        <taxon>Boletales</taxon>
        <taxon>Sclerodermatineae</taxon>
        <taxon>Pisolithaceae</taxon>
        <taxon>Pisolithus</taxon>
    </lineage>
</organism>